<keyword evidence="1" id="KW-1133">Transmembrane helix</keyword>
<feature type="transmembrane region" description="Helical" evidence="1">
    <location>
        <begin position="7"/>
        <end position="34"/>
    </location>
</feature>
<organism evidence="2 3">
    <name type="scientific">Acidianus manzaensis</name>
    <dbReference type="NCBI Taxonomy" id="282676"/>
    <lineage>
        <taxon>Archaea</taxon>
        <taxon>Thermoproteota</taxon>
        <taxon>Thermoprotei</taxon>
        <taxon>Sulfolobales</taxon>
        <taxon>Sulfolobaceae</taxon>
        <taxon>Acidianus</taxon>
    </lineage>
</organism>
<proteinExistence type="predicted"/>
<name>A0A1W6JX45_9CREN</name>
<reference evidence="2 3" key="1">
    <citation type="submission" date="2017-03" db="EMBL/GenBank/DDBJ databases">
        <title>Sulfur activation and transportation mechanism of thermophilic Archaea Acidianus manzaensis YN-25.</title>
        <authorList>
            <person name="Ma Y."/>
            <person name="Yang Y."/>
            <person name="Xia J."/>
        </authorList>
    </citation>
    <scope>NUCLEOTIDE SEQUENCE [LARGE SCALE GENOMIC DNA]</scope>
    <source>
        <strain evidence="2 3">YN-25</strain>
    </source>
</reference>
<feature type="transmembrane region" description="Helical" evidence="1">
    <location>
        <begin position="46"/>
        <end position="67"/>
    </location>
</feature>
<protein>
    <recommendedName>
        <fullName evidence="4">Oxidase</fullName>
    </recommendedName>
</protein>
<evidence type="ECO:0000256" key="1">
    <source>
        <dbReference type="SAM" id="Phobius"/>
    </source>
</evidence>
<dbReference type="STRING" id="282676.B6F84_01645"/>
<accession>A0A1W6JX45</accession>
<evidence type="ECO:0008006" key="4">
    <source>
        <dbReference type="Google" id="ProtNLM"/>
    </source>
</evidence>
<dbReference type="AlphaFoldDB" id="A0A1W6JX45"/>
<dbReference type="EMBL" id="CP020477">
    <property type="protein sequence ID" value="ARM74856.1"/>
    <property type="molecule type" value="Genomic_DNA"/>
</dbReference>
<dbReference type="GeneID" id="41589582"/>
<dbReference type="Proteomes" id="UP000193404">
    <property type="component" value="Chromosome"/>
</dbReference>
<keyword evidence="1" id="KW-0812">Transmembrane</keyword>
<dbReference type="KEGG" id="aman:B6F84_01645"/>
<evidence type="ECO:0000313" key="3">
    <source>
        <dbReference type="Proteomes" id="UP000193404"/>
    </source>
</evidence>
<gene>
    <name evidence="2" type="ORF">B6F84_01645</name>
</gene>
<keyword evidence="3" id="KW-1185">Reference proteome</keyword>
<evidence type="ECO:0000313" key="2">
    <source>
        <dbReference type="EMBL" id="ARM74856.1"/>
    </source>
</evidence>
<keyword evidence="1" id="KW-0472">Membrane</keyword>
<sequence>MLKYKIIGFLLILLAIGVIGISFGIFFLGFHIYLGNSDISPIIIKVINFAIITIFFVYIAYMGYIMIFSSREK</sequence>
<dbReference type="RefSeq" id="WP_148690607.1">
    <property type="nucleotide sequence ID" value="NZ_CP020477.1"/>
</dbReference>